<evidence type="ECO:0000313" key="2">
    <source>
        <dbReference type="Proteomes" id="UP000267268"/>
    </source>
</evidence>
<dbReference type="OrthoDB" id="9810066at2"/>
<dbReference type="Proteomes" id="UP000267268">
    <property type="component" value="Chromosome 2"/>
</dbReference>
<name>A0A3Q9FPW3_9BACT</name>
<dbReference type="InterPro" id="IPR007815">
    <property type="entry name" value="Emycin_Estase"/>
</dbReference>
<gene>
    <name evidence="1" type="ORF">EI427_21455</name>
</gene>
<evidence type="ECO:0008006" key="3">
    <source>
        <dbReference type="Google" id="ProtNLM"/>
    </source>
</evidence>
<reference evidence="1 2" key="1">
    <citation type="submission" date="2018-12" db="EMBL/GenBank/DDBJ databases">
        <title>Flammeovirga pectinis sp. nov., isolated from the gut of the Korean scallop, Patinopecten yessoensis.</title>
        <authorList>
            <person name="Bae J.-W."/>
            <person name="Jeong Y.-S."/>
            <person name="Kang W."/>
        </authorList>
    </citation>
    <scope>NUCLEOTIDE SEQUENCE [LARGE SCALE GENOMIC DNA]</scope>
    <source>
        <strain evidence="1 2">L12M1</strain>
    </source>
</reference>
<dbReference type="InterPro" id="IPR052036">
    <property type="entry name" value="Hydrolase/PRTase-associated"/>
</dbReference>
<dbReference type="PANTHER" id="PTHR31299:SF0">
    <property type="entry name" value="ESTERASE, PUTATIVE (AFU_ORTHOLOGUE AFUA_1G05850)-RELATED"/>
    <property type="match status" value="1"/>
</dbReference>
<dbReference type="EMBL" id="CP034563">
    <property type="protein sequence ID" value="AZQ64794.1"/>
    <property type="molecule type" value="Genomic_DNA"/>
</dbReference>
<dbReference type="KEGG" id="fll:EI427_21455"/>
<dbReference type="Pfam" id="PF13715">
    <property type="entry name" value="CarbopepD_reg_2"/>
    <property type="match status" value="1"/>
</dbReference>
<evidence type="ECO:0000313" key="1">
    <source>
        <dbReference type="EMBL" id="AZQ64794.1"/>
    </source>
</evidence>
<dbReference type="InterPro" id="IPR008969">
    <property type="entry name" value="CarboxyPept-like_regulatory"/>
</dbReference>
<dbReference type="AlphaFoldDB" id="A0A3Q9FPW3"/>
<dbReference type="PANTHER" id="PTHR31299">
    <property type="entry name" value="ESTERASE, PUTATIVE (AFU_ORTHOLOGUE AFUA_1G05850)-RELATED"/>
    <property type="match status" value="1"/>
</dbReference>
<organism evidence="1 2">
    <name type="scientific">Flammeovirga pectinis</name>
    <dbReference type="NCBI Taxonomy" id="2494373"/>
    <lineage>
        <taxon>Bacteria</taxon>
        <taxon>Pseudomonadati</taxon>
        <taxon>Bacteroidota</taxon>
        <taxon>Cytophagia</taxon>
        <taxon>Cytophagales</taxon>
        <taxon>Flammeovirgaceae</taxon>
        <taxon>Flammeovirga</taxon>
    </lineage>
</organism>
<accession>A0A3Q9FPW3</accession>
<dbReference type="Gene3D" id="2.60.40.1120">
    <property type="entry name" value="Carboxypeptidase-like, regulatory domain"/>
    <property type="match status" value="1"/>
</dbReference>
<dbReference type="Pfam" id="PF05139">
    <property type="entry name" value="Erythro_esteras"/>
    <property type="match status" value="1"/>
</dbReference>
<dbReference type="SUPFAM" id="SSF49464">
    <property type="entry name" value="Carboxypeptidase regulatory domain-like"/>
    <property type="match status" value="1"/>
</dbReference>
<keyword evidence="2" id="KW-1185">Reference proteome</keyword>
<sequence>MLFPTTTIKVYILFLFMTILSSTKLFSQKLTDEFITNFSGLVKDKRIVLLSEMSHREGSVIKTNTELVKYLHQKKGFNLILFESGFIDLGFFSRTDSTANYRENLSDAIFPVWTKSEEFQPLLDYLAEQKKTLEVGGFDLQFSSDHMYSSFIDSLRLYTPIEDKEKWESFFYVFDGVVNEAYYPFKEYPLGLYISKINKLSKLVEGDDFLQQGLKNYKEYLLILKSGVFEVEEKDFKAKMANPRDLQMAKNVIYYANKYPKAKIICWGASAHFAQDFSSFENEEIKAFKPMGGEIAKELGKQVISIGYTGGTGSYKYWFEDINEAKRVVLNYNGKFEDDCNKMDSITIIDLNTTHLKDSLFSSSSIEYTPLKGKWSEVFDAIIFQKEITPMHQIEEKQDIQFDTSFITNSYPLITSTKILKKTGAYKRGEVLNQVDGTPVSFCLLKIKGTQAGTVCDVDGKYEISIKPGDTLLLSSSGYEKKEIVFNGLNLDFNLKPSEITLNELTIFSEGNFAEHIFNKVLENLDKNYDLKPYNLDFFVRHKITRNNKLRYNYEYFGQYYFSYYGNEANSMITENRLFDFKPFKSFYFSAKKFHHDIANPILTNSIFQNKQLKKYNFELIEDDRFYLLKVYPKKQRYSHIKEEFYITINPIDYAVLEFKCINITDPKIMTDAFYKLYKRNDKNLLPLQLSLSERIYSTKYNKNFNGKYDVVYGVWDNYVQGYNEFLEEDVNINDHKVYIPYNKTNDIVSKCNDKEAQDSQYGTVKYNKDFWDNFNVPKIALKDQLIY</sequence>
<proteinExistence type="predicted"/>
<protein>
    <recommendedName>
        <fullName evidence="3">Erythromycin esterase family protein</fullName>
    </recommendedName>
</protein>
<dbReference type="SUPFAM" id="SSF159501">
    <property type="entry name" value="EreA/ChaN-like"/>
    <property type="match status" value="1"/>
</dbReference>
<dbReference type="GO" id="GO:0046677">
    <property type="term" value="P:response to antibiotic"/>
    <property type="evidence" value="ECO:0007669"/>
    <property type="project" value="InterPro"/>
</dbReference>
<dbReference type="Gene3D" id="3.40.1660.10">
    <property type="entry name" value="EreA-like (biosynthetic domain)"/>
    <property type="match status" value="2"/>
</dbReference>